<organism evidence="1 2">
    <name type="scientific">Naganishia onofrii</name>
    <dbReference type="NCBI Taxonomy" id="1851511"/>
    <lineage>
        <taxon>Eukaryota</taxon>
        <taxon>Fungi</taxon>
        <taxon>Dikarya</taxon>
        <taxon>Basidiomycota</taxon>
        <taxon>Agaricomycotina</taxon>
        <taxon>Tremellomycetes</taxon>
        <taxon>Filobasidiales</taxon>
        <taxon>Filobasidiaceae</taxon>
        <taxon>Naganishia</taxon>
    </lineage>
</organism>
<keyword evidence="2" id="KW-1185">Reference proteome</keyword>
<comment type="caution">
    <text evidence="1">The sequence shown here is derived from an EMBL/GenBank/DDBJ whole genome shotgun (WGS) entry which is preliminary data.</text>
</comment>
<protein>
    <submittedName>
        <fullName evidence="1">Uncharacterized protein</fullName>
    </submittedName>
</protein>
<gene>
    <name evidence="1" type="ORF">QFC24_004055</name>
</gene>
<dbReference type="EMBL" id="JASBWV010000013">
    <property type="protein sequence ID" value="KAJ9123016.1"/>
    <property type="molecule type" value="Genomic_DNA"/>
</dbReference>
<evidence type="ECO:0000313" key="1">
    <source>
        <dbReference type="EMBL" id="KAJ9123016.1"/>
    </source>
</evidence>
<dbReference type="Proteomes" id="UP001234202">
    <property type="component" value="Unassembled WGS sequence"/>
</dbReference>
<sequence>MSQKDLYPGDQLDQDPKKKTIVVLGNGWGATSFLKSLDNEDYNVVVVSPRNYFLFSPLLPSVTVGTLEARSIIQPTRYITRHKKRKCAVYEAEATDVDPVKKTVTFRDASETNETHKEVTILYDYLVYGVGAENQTFGIKGVKEYGCFLKELKDADKIRRKLLDCEFERLWNARRWRF</sequence>
<accession>A0ACC2XI04</accession>
<proteinExistence type="predicted"/>
<name>A0ACC2XI04_9TREE</name>
<reference evidence="1" key="1">
    <citation type="submission" date="2023-04" db="EMBL/GenBank/DDBJ databases">
        <title>Draft Genome sequencing of Naganishia species isolated from polar environments using Oxford Nanopore Technology.</title>
        <authorList>
            <person name="Leo P."/>
            <person name="Venkateswaran K."/>
        </authorList>
    </citation>
    <scope>NUCLEOTIDE SEQUENCE</scope>
    <source>
        <strain evidence="1">DBVPG 5303</strain>
    </source>
</reference>
<evidence type="ECO:0000313" key="2">
    <source>
        <dbReference type="Proteomes" id="UP001234202"/>
    </source>
</evidence>